<evidence type="ECO:0000256" key="4">
    <source>
        <dbReference type="ARBA" id="ARBA00022679"/>
    </source>
</evidence>
<feature type="transmembrane region" description="Helical" evidence="8">
    <location>
        <begin position="232"/>
        <end position="250"/>
    </location>
</feature>
<gene>
    <name evidence="10" type="ORF">SAMN02745941_02687</name>
</gene>
<dbReference type="GO" id="GO:0009103">
    <property type="term" value="P:lipopolysaccharide biosynthetic process"/>
    <property type="evidence" value="ECO:0007669"/>
    <property type="project" value="UniProtKB-ARBA"/>
</dbReference>
<dbReference type="InterPro" id="IPR050297">
    <property type="entry name" value="LipidA_mod_glycosyltrf_83"/>
</dbReference>
<comment type="subcellular location">
    <subcellularLocation>
        <location evidence="1">Cell membrane</location>
        <topology evidence="1">Multi-pass membrane protein</topology>
    </subcellularLocation>
</comment>
<feature type="transmembrane region" description="Helical" evidence="8">
    <location>
        <begin position="12"/>
        <end position="30"/>
    </location>
</feature>
<dbReference type="GO" id="GO:0005886">
    <property type="term" value="C:plasma membrane"/>
    <property type="evidence" value="ECO:0007669"/>
    <property type="project" value="UniProtKB-SubCell"/>
</dbReference>
<dbReference type="RefSeq" id="WP_073020150.1">
    <property type="nucleotide sequence ID" value="NZ_FQXU01000008.1"/>
</dbReference>
<evidence type="ECO:0000256" key="6">
    <source>
        <dbReference type="ARBA" id="ARBA00022989"/>
    </source>
</evidence>
<keyword evidence="6 8" id="KW-1133">Transmembrane helix</keyword>
<keyword evidence="7 8" id="KW-0472">Membrane</keyword>
<reference evidence="10 11" key="1">
    <citation type="submission" date="2016-11" db="EMBL/GenBank/DDBJ databases">
        <authorList>
            <person name="Jaros S."/>
            <person name="Januszkiewicz K."/>
            <person name="Wedrychowicz H."/>
        </authorList>
    </citation>
    <scope>NUCLEOTIDE SEQUENCE [LARGE SCALE GENOMIC DNA]</scope>
    <source>
        <strain evidence="10 11">DSM 6191</strain>
    </source>
</reference>
<evidence type="ECO:0000313" key="10">
    <source>
        <dbReference type="EMBL" id="SHI21079.1"/>
    </source>
</evidence>
<dbReference type="PANTHER" id="PTHR33908">
    <property type="entry name" value="MANNOSYLTRANSFERASE YKCB-RELATED"/>
    <property type="match status" value="1"/>
</dbReference>
<dbReference type="Proteomes" id="UP000184241">
    <property type="component" value="Unassembled WGS sequence"/>
</dbReference>
<feature type="transmembrane region" description="Helical" evidence="8">
    <location>
        <begin position="119"/>
        <end position="137"/>
    </location>
</feature>
<sequence length="472" mass="54261">MKIKSMVSKLNFLFAIFGIIVLLISGHAYYELTKEKLSINTTVIILFITLASVITAVRVNRKNTKYFLIGLSVISLIIYALWNLYAKTTPISDYQILLEGANKIIDGTFKQESFDKTNYFYFYNFQIGYTSYLALITKIFGDKLIFFKILEWIYLIVTSVMIYKICEDRYTKDIGAIAATMYSLYIPNIMGSSVINNQHISGALMVTSLYFILKNDKKSAAIGGVFLGLMQIFRPIAIIVIIGVAITYLCKVFSKTMYLEILGILVTYILCFTMVVKLVDFAFVKTEIAPKAISQSNAKYFKFVLGLTDEGVYKIPTESARKTQVYFDLERLNFDYDAYNKECLKVIKNSITNYKETFPFIKTKMYDFLGKRDNQYSFSLSEEKITDNTFKLSEIGNLQYLFLIIGALGALLGKFKRNNKEIDIICLLFIGFILVHIFIETQTRYRYEMYILLAILAGEFISRFMKKTKSVL</sequence>
<dbReference type="EMBL" id="FQXU01000008">
    <property type="protein sequence ID" value="SHI21079.1"/>
    <property type="molecule type" value="Genomic_DNA"/>
</dbReference>
<feature type="transmembrane region" description="Helical" evidence="8">
    <location>
        <begin position="144"/>
        <end position="163"/>
    </location>
</feature>
<proteinExistence type="predicted"/>
<dbReference type="PANTHER" id="PTHR33908:SF11">
    <property type="entry name" value="MEMBRANE PROTEIN"/>
    <property type="match status" value="1"/>
</dbReference>
<keyword evidence="2" id="KW-1003">Cell membrane</keyword>
<keyword evidence="3 10" id="KW-0328">Glycosyltransferase</keyword>
<evidence type="ECO:0000313" key="11">
    <source>
        <dbReference type="Proteomes" id="UP000184241"/>
    </source>
</evidence>
<feature type="transmembrane region" description="Helical" evidence="8">
    <location>
        <begin position="66"/>
        <end position="85"/>
    </location>
</feature>
<evidence type="ECO:0000256" key="3">
    <source>
        <dbReference type="ARBA" id="ARBA00022676"/>
    </source>
</evidence>
<evidence type="ECO:0000256" key="7">
    <source>
        <dbReference type="ARBA" id="ARBA00023136"/>
    </source>
</evidence>
<evidence type="ECO:0000256" key="5">
    <source>
        <dbReference type="ARBA" id="ARBA00022692"/>
    </source>
</evidence>
<dbReference type="AlphaFoldDB" id="A0A1M5ZA50"/>
<feature type="domain" description="Glycosyltransferase RgtA/B/C/D-like" evidence="9">
    <location>
        <begin position="133"/>
        <end position="275"/>
    </location>
</feature>
<feature type="transmembrane region" description="Helical" evidence="8">
    <location>
        <begin position="257"/>
        <end position="276"/>
    </location>
</feature>
<evidence type="ECO:0000256" key="1">
    <source>
        <dbReference type="ARBA" id="ARBA00004651"/>
    </source>
</evidence>
<evidence type="ECO:0000256" key="8">
    <source>
        <dbReference type="SAM" id="Phobius"/>
    </source>
</evidence>
<evidence type="ECO:0000256" key="2">
    <source>
        <dbReference type="ARBA" id="ARBA00022475"/>
    </source>
</evidence>
<keyword evidence="4 10" id="KW-0808">Transferase</keyword>
<dbReference type="Pfam" id="PF13231">
    <property type="entry name" value="PMT_2"/>
    <property type="match status" value="1"/>
</dbReference>
<name>A0A1M5ZA50_9CLOT</name>
<evidence type="ECO:0000259" key="9">
    <source>
        <dbReference type="Pfam" id="PF13231"/>
    </source>
</evidence>
<dbReference type="GO" id="GO:0016763">
    <property type="term" value="F:pentosyltransferase activity"/>
    <property type="evidence" value="ECO:0007669"/>
    <property type="project" value="TreeGrafter"/>
</dbReference>
<feature type="transmembrane region" description="Helical" evidence="8">
    <location>
        <begin position="398"/>
        <end position="415"/>
    </location>
</feature>
<accession>A0A1M5ZA50</accession>
<organism evidence="10 11">
    <name type="scientific">Clostridium intestinale DSM 6191</name>
    <dbReference type="NCBI Taxonomy" id="1121320"/>
    <lineage>
        <taxon>Bacteria</taxon>
        <taxon>Bacillati</taxon>
        <taxon>Bacillota</taxon>
        <taxon>Clostridia</taxon>
        <taxon>Eubacteriales</taxon>
        <taxon>Clostridiaceae</taxon>
        <taxon>Clostridium</taxon>
    </lineage>
</organism>
<protein>
    <submittedName>
        <fullName evidence="10">Dolichyl-phosphate-mannose-protein mannosyltransferase</fullName>
    </submittedName>
</protein>
<feature type="transmembrane region" description="Helical" evidence="8">
    <location>
        <begin position="422"/>
        <end position="439"/>
    </location>
</feature>
<keyword evidence="5 8" id="KW-0812">Transmembrane</keyword>
<feature type="transmembrane region" description="Helical" evidence="8">
    <location>
        <begin position="42"/>
        <end position="59"/>
    </location>
</feature>
<dbReference type="InterPro" id="IPR038731">
    <property type="entry name" value="RgtA/B/C-like"/>
</dbReference>